<sequence length="52" mass="5543">MAVNGKSRQDWMDKSCASPTPKCPVQPSRAERAARATGQGGILMEPISNESP</sequence>
<evidence type="ECO:0000313" key="2">
    <source>
        <dbReference type="EMBL" id="EXA44212.1"/>
    </source>
</evidence>
<gene>
    <name evidence="2" type="ORF">FOVG_05699</name>
</gene>
<dbReference type="HOGENOM" id="CLU_3087279_0_0_1"/>
<accession>W9PPI7</accession>
<proteinExistence type="predicted"/>
<evidence type="ECO:0000256" key="1">
    <source>
        <dbReference type="SAM" id="MobiDB-lite"/>
    </source>
</evidence>
<dbReference type="Proteomes" id="UP000030751">
    <property type="component" value="Unassembled WGS sequence"/>
</dbReference>
<reference evidence="2" key="1">
    <citation type="submission" date="2011-10" db="EMBL/GenBank/DDBJ databases">
        <title>The Genome Sequence of Fusarium oxysporum HDV247.</title>
        <authorList>
            <consortium name="The Broad Institute Genome Sequencing Platform"/>
            <person name="Ma L.-J."/>
            <person name="Gale L.R."/>
            <person name="Schwartz D.C."/>
            <person name="Zhou S."/>
            <person name="Corby-Kistler H."/>
            <person name="Young S.K."/>
            <person name="Zeng Q."/>
            <person name="Gargeya S."/>
            <person name="Fitzgerald M."/>
            <person name="Haas B."/>
            <person name="Abouelleil A."/>
            <person name="Alvarado L."/>
            <person name="Arachchi H.M."/>
            <person name="Berlin A."/>
            <person name="Brown A."/>
            <person name="Chapman S.B."/>
            <person name="Chen Z."/>
            <person name="Dunbar C."/>
            <person name="Freedman E."/>
            <person name="Gearin G."/>
            <person name="Goldberg J."/>
            <person name="Griggs A."/>
            <person name="Gujja S."/>
            <person name="Heiman D."/>
            <person name="Howarth C."/>
            <person name="Larson L."/>
            <person name="Lui A."/>
            <person name="MacDonald P.J.P."/>
            <person name="Montmayeur A."/>
            <person name="Murphy C."/>
            <person name="Neiman D."/>
            <person name="Pearson M."/>
            <person name="Priest M."/>
            <person name="Roberts A."/>
            <person name="Saif S."/>
            <person name="Shea T."/>
            <person name="Shenoy N."/>
            <person name="Sisk P."/>
            <person name="Stolte C."/>
            <person name="Sykes S."/>
            <person name="Wortman J."/>
            <person name="Nusbaum C."/>
            <person name="Birren B."/>
        </authorList>
    </citation>
    <scope>NUCLEOTIDE SEQUENCE [LARGE SCALE GENOMIC DNA]</scope>
    <source>
        <strain evidence="2">HDV247</strain>
    </source>
</reference>
<organism evidence="2">
    <name type="scientific">Fusarium oxysporum f. sp. pisi HDV247</name>
    <dbReference type="NCBI Taxonomy" id="1080344"/>
    <lineage>
        <taxon>Eukaryota</taxon>
        <taxon>Fungi</taxon>
        <taxon>Dikarya</taxon>
        <taxon>Ascomycota</taxon>
        <taxon>Pezizomycotina</taxon>
        <taxon>Sordariomycetes</taxon>
        <taxon>Hypocreomycetidae</taxon>
        <taxon>Hypocreales</taxon>
        <taxon>Nectriaceae</taxon>
        <taxon>Fusarium</taxon>
        <taxon>Fusarium oxysporum species complex</taxon>
    </lineage>
</organism>
<dbReference type="AlphaFoldDB" id="W9PPI7"/>
<reference evidence="2" key="2">
    <citation type="submission" date="2012-05" db="EMBL/GenBank/DDBJ databases">
        <title>Annotation of the Genome Sequence of Fusarium oxysporum HDV247.</title>
        <authorList>
            <consortium name="The Broad Institute Genomics Platform"/>
            <person name="Ma L.-J."/>
            <person name="Corby-Kistler H."/>
            <person name="Broz K."/>
            <person name="Gale L.R."/>
            <person name="Jonkers W."/>
            <person name="O'Donnell K."/>
            <person name="Ploetz R."/>
            <person name="Steinberg C."/>
            <person name="Schwartz D.C."/>
            <person name="VanEtten H."/>
            <person name="Zhou S."/>
            <person name="Young S.K."/>
            <person name="Zeng Q."/>
            <person name="Gargeya S."/>
            <person name="Fitzgerald M."/>
            <person name="Abouelleil A."/>
            <person name="Alvarado L."/>
            <person name="Chapman S.B."/>
            <person name="Gainer-Dewar J."/>
            <person name="Goldberg J."/>
            <person name="Griggs A."/>
            <person name="Gujja S."/>
            <person name="Hansen M."/>
            <person name="Howarth C."/>
            <person name="Imamovic A."/>
            <person name="Ireland A."/>
            <person name="Larimer J."/>
            <person name="McCowan C."/>
            <person name="Murphy C."/>
            <person name="Pearson M."/>
            <person name="Poon T.W."/>
            <person name="Priest M."/>
            <person name="Roberts A."/>
            <person name="Saif S."/>
            <person name="Shea T."/>
            <person name="Sykes S."/>
            <person name="Wortman J."/>
            <person name="Nusbaum C."/>
            <person name="Birren B."/>
        </authorList>
    </citation>
    <scope>NUCLEOTIDE SEQUENCE</scope>
    <source>
        <strain evidence="2">HDV247</strain>
    </source>
</reference>
<protein>
    <submittedName>
        <fullName evidence="2">Uncharacterized protein</fullName>
    </submittedName>
</protein>
<dbReference type="EMBL" id="JH650971">
    <property type="protein sequence ID" value="EXA44212.1"/>
    <property type="molecule type" value="Genomic_DNA"/>
</dbReference>
<name>W9PPI7_FUSOX</name>
<feature type="region of interest" description="Disordered" evidence="1">
    <location>
        <begin position="1"/>
        <end position="52"/>
    </location>
</feature>